<proteinExistence type="predicted"/>
<dbReference type="STRING" id="8022.A0A060YI87"/>
<evidence type="ECO:0000256" key="2">
    <source>
        <dbReference type="ARBA" id="ARBA00023043"/>
    </source>
</evidence>
<dbReference type="Pfam" id="PF12796">
    <property type="entry name" value="Ank_2"/>
    <property type="match status" value="1"/>
</dbReference>
<dbReference type="PROSITE" id="PS50297">
    <property type="entry name" value="ANK_REP_REGION"/>
    <property type="match status" value="1"/>
</dbReference>
<evidence type="ECO:0000256" key="3">
    <source>
        <dbReference type="PROSITE-ProRule" id="PRU00023"/>
    </source>
</evidence>
<dbReference type="PaxDb" id="8022-A0A060YI87"/>
<accession>A0A060YI87</accession>
<keyword evidence="2 3" id="KW-0040">ANK repeat</keyword>
<feature type="region of interest" description="Disordered" evidence="4">
    <location>
        <begin position="446"/>
        <end position="487"/>
    </location>
</feature>
<gene>
    <name evidence="5" type="ORF">GSONMT00036312001</name>
</gene>
<keyword evidence="1" id="KW-0677">Repeat</keyword>
<dbReference type="GO" id="GO:0005737">
    <property type="term" value="C:cytoplasm"/>
    <property type="evidence" value="ECO:0007669"/>
    <property type="project" value="TreeGrafter"/>
</dbReference>
<dbReference type="PANTHER" id="PTHR24201:SF8">
    <property type="entry name" value="CYCLIN-DEPENDENT KINASE 4 INHIBITOR B"/>
    <property type="match status" value="1"/>
</dbReference>
<dbReference type="Proteomes" id="UP000193380">
    <property type="component" value="Unassembled WGS sequence"/>
</dbReference>
<dbReference type="PROSITE" id="PS50088">
    <property type="entry name" value="ANK_REPEAT"/>
    <property type="match status" value="1"/>
</dbReference>
<feature type="repeat" description="ANK" evidence="3">
    <location>
        <begin position="84"/>
        <end position="116"/>
    </location>
</feature>
<reference evidence="5" key="2">
    <citation type="submission" date="2014-03" db="EMBL/GenBank/DDBJ databases">
        <authorList>
            <person name="Genoscope - CEA"/>
        </authorList>
    </citation>
    <scope>NUCLEOTIDE SEQUENCE</scope>
</reference>
<dbReference type="SMART" id="SM00248">
    <property type="entry name" value="ANK"/>
    <property type="match status" value="3"/>
</dbReference>
<dbReference type="EMBL" id="FR909008">
    <property type="protein sequence ID" value="CDQ88850.1"/>
    <property type="molecule type" value="Genomic_DNA"/>
</dbReference>
<dbReference type="InterPro" id="IPR036770">
    <property type="entry name" value="Ankyrin_rpt-contain_sf"/>
</dbReference>
<evidence type="ECO:0000313" key="5">
    <source>
        <dbReference type="EMBL" id="CDQ88850.1"/>
    </source>
</evidence>
<reference evidence="5" key="1">
    <citation type="journal article" date="2014" name="Nat. Commun.">
        <title>The rainbow trout genome provides novel insights into evolution after whole-genome duplication in vertebrates.</title>
        <authorList>
            <person name="Berthelot C."/>
            <person name="Brunet F."/>
            <person name="Chalopin D."/>
            <person name="Juanchich A."/>
            <person name="Bernard M."/>
            <person name="Noel B."/>
            <person name="Bento P."/>
            <person name="Da Silva C."/>
            <person name="Labadie K."/>
            <person name="Alberti A."/>
            <person name="Aury J.M."/>
            <person name="Louis A."/>
            <person name="Dehais P."/>
            <person name="Bardou P."/>
            <person name="Montfort J."/>
            <person name="Klopp C."/>
            <person name="Cabau C."/>
            <person name="Gaspin C."/>
            <person name="Thorgaard G.H."/>
            <person name="Boussaha M."/>
            <person name="Quillet E."/>
            <person name="Guyomard R."/>
            <person name="Galiana D."/>
            <person name="Bobe J."/>
            <person name="Volff J.N."/>
            <person name="Genet C."/>
            <person name="Wincker P."/>
            <person name="Jaillon O."/>
            <person name="Roest Crollius H."/>
            <person name="Guiguen Y."/>
        </authorList>
    </citation>
    <scope>NUCLEOTIDE SEQUENCE [LARGE SCALE GENOMIC DNA]</scope>
</reference>
<evidence type="ECO:0000313" key="6">
    <source>
        <dbReference type="Proteomes" id="UP000193380"/>
    </source>
</evidence>
<dbReference type="GO" id="GO:0019901">
    <property type="term" value="F:protein kinase binding"/>
    <property type="evidence" value="ECO:0007669"/>
    <property type="project" value="TreeGrafter"/>
</dbReference>
<sequence length="508" mass="55764">MLKLPEKSSSQTGTRILLEAMSNDKVHLARFILDALDGKIIDSKTEGAQTPLISSVLLPECQTRSKFIEMLLHRGASVNCQDESGRTALSYACEKGYLDAVKILVRNNADPEMVDAWGNTALMYAAVAGHSPVVAFLVRAFKRLGLQIDRQNNVGNSAVEVAKFLGHTDCFYALTSNSKKTRENDVGGQKDGHSHVSSDCNVNEEKLERKLLDPIKTPDVLQVCPQSNSLAAVDGTWLLRRSGRRRNSLILKSRLQSMDSIEEFEREIDIPTFPQELVFSGFTSSDNHLPPLTRGSEHLNHMSVLYSPRPAKNNLKTTKSCVSISAPITSSSSRLGVLLTPITGNKGKDEWDDVKLKTGPAFGVRRFDDSYYQKRCSLPTSILSPAPPDRSKMPLHKTKTMWRNVSPTANTEIPDFTPPVTSSSTTFTVLGNKLFRRFTFPAFKQSGKEAQGGACGGDPASGSPRGMPRSETFPLSTRHPQVGSKPSIDSISAVKCEFDFNFKTAHSS</sequence>
<protein>
    <submittedName>
        <fullName evidence="5">Uncharacterized protein</fullName>
    </submittedName>
</protein>
<dbReference type="SUPFAM" id="SSF48403">
    <property type="entry name" value="Ankyrin repeat"/>
    <property type="match status" value="1"/>
</dbReference>
<organism evidence="5 6">
    <name type="scientific">Oncorhynchus mykiss</name>
    <name type="common">Rainbow trout</name>
    <name type="synonym">Salmo gairdneri</name>
    <dbReference type="NCBI Taxonomy" id="8022"/>
    <lineage>
        <taxon>Eukaryota</taxon>
        <taxon>Metazoa</taxon>
        <taxon>Chordata</taxon>
        <taxon>Craniata</taxon>
        <taxon>Vertebrata</taxon>
        <taxon>Euteleostomi</taxon>
        <taxon>Actinopterygii</taxon>
        <taxon>Neopterygii</taxon>
        <taxon>Teleostei</taxon>
        <taxon>Protacanthopterygii</taxon>
        <taxon>Salmoniformes</taxon>
        <taxon>Salmonidae</taxon>
        <taxon>Salmoninae</taxon>
        <taxon>Oncorhynchus</taxon>
    </lineage>
</organism>
<dbReference type="PANTHER" id="PTHR24201">
    <property type="entry name" value="ANK_REP_REGION DOMAIN-CONTAINING PROTEIN"/>
    <property type="match status" value="1"/>
</dbReference>
<dbReference type="GO" id="GO:0008285">
    <property type="term" value="P:negative regulation of cell population proliferation"/>
    <property type="evidence" value="ECO:0007669"/>
    <property type="project" value="TreeGrafter"/>
</dbReference>
<dbReference type="AlphaFoldDB" id="A0A060YI87"/>
<dbReference type="Gene3D" id="1.25.40.20">
    <property type="entry name" value="Ankyrin repeat-containing domain"/>
    <property type="match status" value="1"/>
</dbReference>
<dbReference type="InterPro" id="IPR050776">
    <property type="entry name" value="Ank_Repeat/CDKN_Inhibitor"/>
</dbReference>
<name>A0A060YI87_ONCMY</name>
<dbReference type="InterPro" id="IPR002110">
    <property type="entry name" value="Ankyrin_rpt"/>
</dbReference>
<evidence type="ECO:0000256" key="4">
    <source>
        <dbReference type="SAM" id="MobiDB-lite"/>
    </source>
</evidence>
<dbReference type="GO" id="GO:2000045">
    <property type="term" value="P:regulation of G1/S transition of mitotic cell cycle"/>
    <property type="evidence" value="ECO:0007669"/>
    <property type="project" value="TreeGrafter"/>
</dbReference>
<evidence type="ECO:0000256" key="1">
    <source>
        <dbReference type="ARBA" id="ARBA00022737"/>
    </source>
</evidence>
<dbReference type="GO" id="GO:0005634">
    <property type="term" value="C:nucleus"/>
    <property type="evidence" value="ECO:0007669"/>
    <property type="project" value="TreeGrafter"/>
</dbReference>
<dbReference type="GO" id="GO:0004861">
    <property type="term" value="F:cyclin-dependent protein serine/threonine kinase inhibitor activity"/>
    <property type="evidence" value="ECO:0007669"/>
    <property type="project" value="TreeGrafter"/>
</dbReference>